<dbReference type="EMBL" id="BOPH01000143">
    <property type="protein sequence ID" value="GIJ74764.1"/>
    <property type="molecule type" value="Genomic_DNA"/>
</dbReference>
<dbReference type="Pfam" id="PF00041">
    <property type="entry name" value="fn3"/>
    <property type="match status" value="5"/>
</dbReference>
<comment type="caution">
    <text evidence="8">The sequence shown here is derived from an EMBL/GenBank/DDBJ whole genome shotgun (WGS) entry which is preliminary data.</text>
</comment>
<keyword evidence="5" id="KW-0812">Transmembrane</keyword>
<evidence type="ECO:0000256" key="4">
    <source>
        <dbReference type="SAM" id="MobiDB-lite"/>
    </source>
</evidence>
<dbReference type="Proteomes" id="UP000635606">
    <property type="component" value="Unassembled WGS sequence"/>
</dbReference>
<sequence length="1095" mass="105177">MLRSGAATVLAALTGPAFAVLAVATPARAAAHAVTTTADTDDLGACANGAITAGAGADNQLSLREAVCRARNAGTGTVSVPAGTYTLTQGALAIRGGNGTVDLTIGGAGPAATVIDGNATDRVIDVDPTGAGDVHLALTGVTVRNGRPSDGYGGGGILAGAPTAPVGNTVALSDCRITGNVNDAATVRTNAPGGGVAMAGGDLSITGCVISGNTSGSSAGGGVWFSAQRATDDLLVDGTTFHANTMANTSGPGTTFNGGAALALRADAAGGSMVVTGSRFTDNAATGSGTHADARGGAVYVHSGSPTFDRTVFTGNTATGTGGAEGRGGALYAADTTTLSLSRVVGNTSSHGGAVHRDGGTLTAARTWWGCNGGPGTTGCDGVTGTAVVEPYLRLGVTVEPASVATGATATATAGFRKDSAGADVDDPLGPLAGLPVTWTATGGTLTGQQATIQQGRATATYTGSATGAGSVRAVVDGQQADGAVTVTAPPVAPDAPTIGTASVTGPGTLTVTWTAPAGPVDAYRVWVASGGPYAAVSAGTCAGPPAASPCTVTGLTPGTPYTVTVSGVTGGLEGPRSGPTAAVTAVDVPAAPGTPTVAVAGDRSLRVDWTGPTPTADRPVTGHRVESSADGAPYAAVQGCTASGCVVGGLTAGVPYRFRVTAVNAAGDGPASDASAPVQAVAAPDAPTIGTASVTGPATLTVTWTAPAGPVDAYRVYAASGGPYAAVSAGTCAGPTASTPCTVTGLTPGVAYTFQVSAVRSGLEGVRSGGSTAVTALAAATAPTATTATPTDGGATIAWTPPQPTDGVTGYTATAQPGGHSCDTTGTTCAIAGLTNGTDYLVSVVAHSPAGDSTAGASASVRPGVAPGAPTAVQAVAGVASITVSWTAPAQPGTGVAGYLVTATPGPATCETTGATTCVLGAEAGKDYTVTVVARGTHGGTSPQSQPSQAVRPATPEPPATPPATTLTLTADADNRVAPGQRLLVTGTGFAPFSTVTVTVYSEPVVLATATADGNGSFQVSVEVPDDLPAGRHAFVALGVDPQGQPHALRLDLTVPAAPAGDDSLPVTGVGMILMVVTGLSLLAGGAVLRRLRA</sequence>
<evidence type="ECO:0000256" key="1">
    <source>
        <dbReference type="ARBA" id="ARBA00022737"/>
    </source>
</evidence>
<dbReference type="InterPro" id="IPR006626">
    <property type="entry name" value="PbH1"/>
</dbReference>
<dbReference type="InterPro" id="IPR008964">
    <property type="entry name" value="Invasin/intimin_cell_adhesion"/>
</dbReference>
<keyword evidence="9" id="KW-1185">Reference proteome</keyword>
<dbReference type="InterPro" id="IPR036116">
    <property type="entry name" value="FN3_sf"/>
</dbReference>
<feature type="compositionally biased region" description="Polar residues" evidence="4">
    <location>
        <begin position="941"/>
        <end position="950"/>
    </location>
</feature>
<dbReference type="SMART" id="SM00710">
    <property type="entry name" value="PbH1"/>
    <property type="match status" value="7"/>
</dbReference>
<evidence type="ECO:0000313" key="9">
    <source>
        <dbReference type="Proteomes" id="UP000635606"/>
    </source>
</evidence>
<dbReference type="SMART" id="SM00060">
    <property type="entry name" value="FN3"/>
    <property type="match status" value="5"/>
</dbReference>
<dbReference type="AlphaFoldDB" id="A0A8J4A2X3"/>
<dbReference type="InterPro" id="IPR011050">
    <property type="entry name" value="Pectin_lyase_fold/virulence"/>
</dbReference>
<evidence type="ECO:0000256" key="5">
    <source>
        <dbReference type="SAM" id="Phobius"/>
    </source>
</evidence>
<keyword evidence="2" id="KW-0326">Glycosidase</keyword>
<dbReference type="PROSITE" id="PS50853">
    <property type="entry name" value="FN3"/>
    <property type="match status" value="5"/>
</dbReference>
<feature type="domain" description="Fibronectin type-III" evidence="7">
    <location>
        <begin position="867"/>
        <end position="959"/>
    </location>
</feature>
<dbReference type="PANTHER" id="PTHR46708:SF2">
    <property type="entry name" value="FIBRONECTIN TYPE-III DOMAIN-CONTAINING PROTEIN"/>
    <property type="match status" value="1"/>
</dbReference>
<feature type="domain" description="Fibronectin type-III" evidence="7">
    <location>
        <begin position="493"/>
        <end position="588"/>
    </location>
</feature>
<feature type="domain" description="Fibronectin type-III" evidence="7">
    <location>
        <begin position="780"/>
        <end position="865"/>
    </location>
</feature>
<dbReference type="InterPro" id="IPR003961">
    <property type="entry name" value="FN3_dom"/>
</dbReference>
<dbReference type="GO" id="GO:0000272">
    <property type="term" value="P:polysaccharide catabolic process"/>
    <property type="evidence" value="ECO:0007669"/>
    <property type="project" value="UniProtKB-KW"/>
</dbReference>
<keyword evidence="6" id="KW-0732">Signal</keyword>
<proteinExistence type="predicted"/>
<evidence type="ECO:0000313" key="8">
    <source>
        <dbReference type="EMBL" id="GIJ74764.1"/>
    </source>
</evidence>
<feature type="region of interest" description="Disordered" evidence="4">
    <location>
        <begin position="936"/>
        <end position="968"/>
    </location>
</feature>
<feature type="transmembrane region" description="Helical" evidence="5">
    <location>
        <begin position="1070"/>
        <end position="1090"/>
    </location>
</feature>
<keyword evidence="3" id="KW-0624">Polysaccharide degradation</keyword>
<feature type="chain" id="PRO_5039379140" description="Fibronectin type-III domain-containing protein" evidence="6">
    <location>
        <begin position="20"/>
        <end position="1095"/>
    </location>
</feature>
<evidence type="ECO:0000256" key="6">
    <source>
        <dbReference type="SAM" id="SignalP"/>
    </source>
</evidence>
<keyword evidence="3" id="KW-0119">Carbohydrate metabolism</keyword>
<dbReference type="SUPFAM" id="SSF51126">
    <property type="entry name" value="Pectin lyase-like"/>
    <property type="match status" value="1"/>
</dbReference>
<feature type="domain" description="Fibronectin type-III" evidence="7">
    <location>
        <begin position="592"/>
        <end position="686"/>
    </location>
</feature>
<feature type="signal peptide" evidence="6">
    <location>
        <begin position="1"/>
        <end position="19"/>
    </location>
</feature>
<dbReference type="InterPro" id="IPR013783">
    <property type="entry name" value="Ig-like_fold"/>
</dbReference>
<protein>
    <recommendedName>
        <fullName evidence="7">Fibronectin type-III domain-containing protein</fullName>
    </recommendedName>
</protein>
<keyword evidence="5" id="KW-1133">Transmembrane helix</keyword>
<accession>A0A8J4A2X3</accession>
<name>A0A8J4A2X3_9ACTN</name>
<gene>
    <name evidence="8" type="ORF">Voc01_096810</name>
</gene>
<organism evidence="8 9">
    <name type="scientific">Virgisporangium ochraceum</name>
    <dbReference type="NCBI Taxonomy" id="65505"/>
    <lineage>
        <taxon>Bacteria</taxon>
        <taxon>Bacillati</taxon>
        <taxon>Actinomycetota</taxon>
        <taxon>Actinomycetes</taxon>
        <taxon>Micromonosporales</taxon>
        <taxon>Micromonosporaceae</taxon>
        <taxon>Virgisporangium</taxon>
    </lineage>
</organism>
<feature type="domain" description="Fibronectin type-III" evidence="7">
    <location>
        <begin position="687"/>
        <end position="779"/>
    </location>
</feature>
<dbReference type="InterPro" id="IPR050991">
    <property type="entry name" value="ECM_Regulatory_Proteins"/>
</dbReference>
<dbReference type="GO" id="GO:0016798">
    <property type="term" value="F:hydrolase activity, acting on glycosyl bonds"/>
    <property type="evidence" value="ECO:0007669"/>
    <property type="project" value="UniProtKB-KW"/>
</dbReference>
<keyword evidence="2" id="KW-0378">Hydrolase</keyword>
<dbReference type="Gene3D" id="2.60.40.10">
    <property type="entry name" value="Immunoglobulins"/>
    <property type="match status" value="6"/>
</dbReference>
<dbReference type="InterPro" id="IPR012334">
    <property type="entry name" value="Pectin_lyas_fold"/>
</dbReference>
<dbReference type="SUPFAM" id="SSF49373">
    <property type="entry name" value="Invasin/intimin cell-adhesion fragments"/>
    <property type="match status" value="1"/>
</dbReference>
<evidence type="ECO:0000256" key="3">
    <source>
        <dbReference type="ARBA" id="ARBA00023326"/>
    </source>
</evidence>
<dbReference type="SUPFAM" id="SSF49265">
    <property type="entry name" value="Fibronectin type III"/>
    <property type="match status" value="3"/>
</dbReference>
<dbReference type="PANTHER" id="PTHR46708">
    <property type="entry name" value="TENASCIN"/>
    <property type="match status" value="1"/>
</dbReference>
<evidence type="ECO:0000256" key="2">
    <source>
        <dbReference type="ARBA" id="ARBA00023295"/>
    </source>
</evidence>
<evidence type="ECO:0000259" key="7">
    <source>
        <dbReference type="PROSITE" id="PS50853"/>
    </source>
</evidence>
<dbReference type="Gene3D" id="2.160.20.10">
    <property type="entry name" value="Single-stranded right-handed beta-helix, Pectin lyase-like"/>
    <property type="match status" value="1"/>
</dbReference>
<keyword evidence="5" id="KW-0472">Membrane</keyword>
<dbReference type="CDD" id="cd00063">
    <property type="entry name" value="FN3"/>
    <property type="match status" value="5"/>
</dbReference>
<keyword evidence="1" id="KW-0677">Repeat</keyword>
<reference evidence="8" key="1">
    <citation type="submission" date="2021-01" db="EMBL/GenBank/DDBJ databases">
        <title>Whole genome shotgun sequence of Virgisporangium ochraceum NBRC 16418.</title>
        <authorList>
            <person name="Komaki H."/>
            <person name="Tamura T."/>
        </authorList>
    </citation>
    <scope>NUCLEOTIDE SEQUENCE</scope>
    <source>
        <strain evidence="8">NBRC 16418</strain>
    </source>
</reference>